<dbReference type="FunFam" id="3.20.20.70:FF:000156">
    <property type="entry name" value="Glutamate synthase domain protein"/>
    <property type="match status" value="1"/>
</dbReference>
<evidence type="ECO:0000256" key="3">
    <source>
        <dbReference type="SAM" id="Phobius"/>
    </source>
</evidence>
<dbReference type="PIRSF" id="PIRSF006429">
    <property type="entry name" value="GOGAT_lg_2"/>
    <property type="match status" value="1"/>
</dbReference>
<dbReference type="PANTHER" id="PTHR43819">
    <property type="entry name" value="ARCHAEAL-TYPE GLUTAMATE SYNTHASE [NADPH]"/>
    <property type="match status" value="1"/>
</dbReference>
<name>A0AAC9J492_VIRHA</name>
<dbReference type="GO" id="GO:0015930">
    <property type="term" value="F:glutamate synthase activity"/>
    <property type="evidence" value="ECO:0007669"/>
    <property type="project" value="InterPro"/>
</dbReference>
<evidence type="ECO:0000256" key="2">
    <source>
        <dbReference type="PIRNR" id="PIRNR006429"/>
    </source>
</evidence>
<dbReference type="InterPro" id="IPR002932">
    <property type="entry name" value="Glu_synthdom"/>
</dbReference>
<gene>
    <name evidence="5" type="ORF">BME96_17065</name>
</gene>
<dbReference type="CDD" id="cd02808">
    <property type="entry name" value="GltS_FMN"/>
    <property type="match status" value="1"/>
</dbReference>
<comment type="similarity">
    <text evidence="1 2">Belongs to the glutamate synthase family.</text>
</comment>
<feature type="domain" description="Glutamate synthase" evidence="4">
    <location>
        <begin position="121"/>
        <end position="496"/>
    </location>
</feature>
<dbReference type="Gene3D" id="3.20.20.70">
    <property type="entry name" value="Aldolase class I"/>
    <property type="match status" value="1"/>
</dbReference>
<reference evidence="5 6" key="1">
    <citation type="submission" date="2016-11" db="EMBL/GenBank/DDBJ databases">
        <title>Complete genome sequencing of Virgibacillus halodenitrificans PDB-F2.</title>
        <authorList>
            <person name="Sun Z."/>
            <person name="Zhou Y."/>
            <person name="Li H."/>
        </authorList>
    </citation>
    <scope>NUCLEOTIDE SEQUENCE [LARGE SCALE GENOMIC DNA]</scope>
    <source>
        <strain evidence="5 6">PDB-F2</strain>
    </source>
</reference>
<organism evidence="5 6">
    <name type="scientific">Virgibacillus halodenitrificans</name>
    <name type="common">Bacillus halodenitrificans</name>
    <dbReference type="NCBI Taxonomy" id="1482"/>
    <lineage>
        <taxon>Bacteria</taxon>
        <taxon>Bacillati</taxon>
        <taxon>Bacillota</taxon>
        <taxon>Bacilli</taxon>
        <taxon>Bacillales</taxon>
        <taxon>Bacillaceae</taxon>
        <taxon>Virgibacillus</taxon>
    </lineage>
</organism>
<evidence type="ECO:0000313" key="5">
    <source>
        <dbReference type="EMBL" id="APC50328.1"/>
    </source>
</evidence>
<dbReference type="GO" id="GO:0006537">
    <property type="term" value="P:glutamate biosynthetic process"/>
    <property type="evidence" value="ECO:0007669"/>
    <property type="project" value="InterPro"/>
</dbReference>
<dbReference type="InterPro" id="IPR024188">
    <property type="entry name" value="GltB"/>
</dbReference>
<dbReference type="PIRSF" id="PIRSF500060">
    <property type="entry name" value="UCP500060"/>
    <property type="match status" value="1"/>
</dbReference>
<dbReference type="KEGG" id="vhl:BME96_17065"/>
<dbReference type="EMBL" id="CP017962">
    <property type="protein sequence ID" value="APC50328.1"/>
    <property type="molecule type" value="Genomic_DNA"/>
</dbReference>
<dbReference type="PANTHER" id="PTHR43819:SF1">
    <property type="entry name" value="ARCHAEAL-TYPE GLUTAMATE SYNTHASE [NADPH]"/>
    <property type="match status" value="1"/>
</dbReference>
<evidence type="ECO:0000259" key="4">
    <source>
        <dbReference type="Pfam" id="PF01645"/>
    </source>
</evidence>
<dbReference type="Pfam" id="PF01645">
    <property type="entry name" value="Glu_synthase"/>
    <property type="match status" value="1"/>
</dbReference>
<proteinExistence type="inferred from homology"/>
<dbReference type="InterPro" id="IPR027283">
    <property type="entry name" value="YerD"/>
</dbReference>
<dbReference type="InterPro" id="IPR013785">
    <property type="entry name" value="Aldolase_TIM"/>
</dbReference>
<keyword evidence="3" id="KW-1133">Transmembrane helix</keyword>
<evidence type="ECO:0000313" key="6">
    <source>
        <dbReference type="Proteomes" id="UP000182945"/>
    </source>
</evidence>
<evidence type="ECO:0000256" key="1">
    <source>
        <dbReference type="ARBA" id="ARBA00009716"/>
    </source>
</evidence>
<feature type="transmembrane region" description="Helical" evidence="3">
    <location>
        <begin position="6"/>
        <end position="31"/>
    </location>
</feature>
<keyword evidence="3" id="KW-0812">Transmembrane</keyword>
<dbReference type="Proteomes" id="UP000182945">
    <property type="component" value="Chromosome"/>
</dbReference>
<keyword evidence="3" id="KW-0472">Membrane</keyword>
<sequence>MEMENALLIVIVSLIAVLILIPLLVLLRIYLFDVKQDEHSILRNYPLLGKMRYIIEKMGPELRQYLFNNNNEGKPFHRREFEFVYKAGKYNDRMIGYGSERDFHESGLYVVNNMFPKLRDEIKVDQQPKVKTKLYKIDNEKLFSRKEHREEGELDPFYLTDDEAIVLGENTARHPFKIKGLIGQSAMSFGSLGDHAITALSEGLGMAGGTWMNTGEGSVSPYHLKGDVDIIMQISPGLFGVRTKDGEFSWEEFKKKSDNNQIKAFELKVAQGAKQRGGHVDGKKITKEIAEIRKVEQGKDVNSPNRFHGINNGKEFLEFLEQLRDVGGKPVGMKIVVGNQEQVENLMKAMKETDIIPDFITVDGGNGGTGASYYELADSVGLPTFAALPMVDELLKKYDLRERTHIIASGQLLTPDKIVMALALGADMINIARGFMLSVGCIMAEVCHTNNCPTGVATTDPKLQQALSIEEKKYRVCNYLLALREGVFEMAAVAGIDSPTKFTREHVVLKDQLQEVSNRKDYSYIS</sequence>
<protein>
    <recommendedName>
        <fullName evidence="4">Glutamate synthase domain-containing protein</fullName>
    </recommendedName>
</protein>
<dbReference type="AlphaFoldDB" id="A0AAC9J492"/>
<accession>A0AAC9J492</accession>
<dbReference type="SUPFAM" id="SSF51395">
    <property type="entry name" value="FMN-linked oxidoreductases"/>
    <property type="match status" value="1"/>
</dbReference>